<keyword evidence="2" id="KW-1185">Reference proteome</keyword>
<sequence length="290" mass="33272">MSTSSTTPVPTGYGPKTNHQDSPSPPQNLVQASPAAPSTQGSTTTSLTAVHKIYERVKPTEAIKRYDRTTILKPPYIDLHLDPITTSFADGEEPQDWTPLVHPDGALYWVYNRQEDQRVMPVYTDAYLYDKEILGEVEKFRDAIFGQVKADHMPVEWELVLDLGDEKEPNECVCYYYFVNRANRTLFWLHQFDPTPLLSGLRRVKSKRRIQQAMEKFYWIHWQMFPHHREVPDKLLRELVGIMVHAGLDDTTSRQSTSIYTGEEMLKLISYVERIKFIGAADGYSACAVA</sequence>
<accession>A0ACB6ZBF8</accession>
<organism evidence="1 2">
    <name type="scientific">Thelephora ganbajun</name>
    <name type="common">Ganba fungus</name>
    <dbReference type="NCBI Taxonomy" id="370292"/>
    <lineage>
        <taxon>Eukaryota</taxon>
        <taxon>Fungi</taxon>
        <taxon>Dikarya</taxon>
        <taxon>Basidiomycota</taxon>
        <taxon>Agaricomycotina</taxon>
        <taxon>Agaricomycetes</taxon>
        <taxon>Thelephorales</taxon>
        <taxon>Thelephoraceae</taxon>
        <taxon>Thelephora</taxon>
    </lineage>
</organism>
<reference evidence="1" key="2">
    <citation type="journal article" date="2020" name="Nat. Commun.">
        <title>Large-scale genome sequencing of mycorrhizal fungi provides insights into the early evolution of symbiotic traits.</title>
        <authorList>
            <person name="Miyauchi S."/>
            <person name="Kiss E."/>
            <person name="Kuo A."/>
            <person name="Drula E."/>
            <person name="Kohler A."/>
            <person name="Sanchez-Garcia M."/>
            <person name="Morin E."/>
            <person name="Andreopoulos B."/>
            <person name="Barry K.W."/>
            <person name="Bonito G."/>
            <person name="Buee M."/>
            <person name="Carver A."/>
            <person name="Chen C."/>
            <person name="Cichocki N."/>
            <person name="Clum A."/>
            <person name="Culley D."/>
            <person name="Crous P.W."/>
            <person name="Fauchery L."/>
            <person name="Girlanda M."/>
            <person name="Hayes R.D."/>
            <person name="Keri Z."/>
            <person name="LaButti K."/>
            <person name="Lipzen A."/>
            <person name="Lombard V."/>
            <person name="Magnuson J."/>
            <person name="Maillard F."/>
            <person name="Murat C."/>
            <person name="Nolan M."/>
            <person name="Ohm R.A."/>
            <person name="Pangilinan J."/>
            <person name="Pereira M.F."/>
            <person name="Perotto S."/>
            <person name="Peter M."/>
            <person name="Pfister S."/>
            <person name="Riley R."/>
            <person name="Sitrit Y."/>
            <person name="Stielow J.B."/>
            <person name="Szollosi G."/>
            <person name="Zifcakova L."/>
            <person name="Stursova M."/>
            <person name="Spatafora J.W."/>
            <person name="Tedersoo L."/>
            <person name="Vaario L.M."/>
            <person name="Yamada A."/>
            <person name="Yan M."/>
            <person name="Wang P."/>
            <person name="Xu J."/>
            <person name="Bruns T."/>
            <person name="Baldrian P."/>
            <person name="Vilgalys R."/>
            <person name="Dunand C."/>
            <person name="Henrissat B."/>
            <person name="Grigoriev I.V."/>
            <person name="Hibbett D."/>
            <person name="Nagy L.G."/>
            <person name="Martin F.M."/>
        </authorList>
    </citation>
    <scope>NUCLEOTIDE SEQUENCE</scope>
    <source>
        <strain evidence="1">P2</strain>
    </source>
</reference>
<comment type="caution">
    <text evidence="1">The sequence shown here is derived from an EMBL/GenBank/DDBJ whole genome shotgun (WGS) entry which is preliminary data.</text>
</comment>
<gene>
    <name evidence="1" type="ORF">BDM02DRAFT_3188424</name>
</gene>
<reference evidence="1" key="1">
    <citation type="submission" date="2019-10" db="EMBL/GenBank/DDBJ databases">
        <authorList>
            <consortium name="DOE Joint Genome Institute"/>
            <person name="Kuo A."/>
            <person name="Miyauchi S."/>
            <person name="Kiss E."/>
            <person name="Drula E."/>
            <person name="Kohler A."/>
            <person name="Sanchez-Garcia M."/>
            <person name="Andreopoulos B."/>
            <person name="Barry K.W."/>
            <person name="Bonito G."/>
            <person name="Buee M."/>
            <person name="Carver A."/>
            <person name="Chen C."/>
            <person name="Cichocki N."/>
            <person name="Clum A."/>
            <person name="Culley D."/>
            <person name="Crous P.W."/>
            <person name="Fauchery L."/>
            <person name="Girlanda M."/>
            <person name="Hayes R."/>
            <person name="Keri Z."/>
            <person name="Labutti K."/>
            <person name="Lipzen A."/>
            <person name="Lombard V."/>
            <person name="Magnuson J."/>
            <person name="Maillard F."/>
            <person name="Morin E."/>
            <person name="Murat C."/>
            <person name="Nolan M."/>
            <person name="Ohm R."/>
            <person name="Pangilinan J."/>
            <person name="Pereira M."/>
            <person name="Perotto S."/>
            <person name="Peter M."/>
            <person name="Riley R."/>
            <person name="Sitrit Y."/>
            <person name="Stielow B."/>
            <person name="Szollosi G."/>
            <person name="Zifcakova L."/>
            <person name="Stursova M."/>
            <person name="Spatafora J.W."/>
            <person name="Tedersoo L."/>
            <person name="Vaario L.-M."/>
            <person name="Yamada A."/>
            <person name="Yan M."/>
            <person name="Wang P."/>
            <person name="Xu J."/>
            <person name="Bruns T."/>
            <person name="Baldrian P."/>
            <person name="Vilgalys R."/>
            <person name="Henrissat B."/>
            <person name="Grigoriev I.V."/>
            <person name="Hibbett D."/>
            <person name="Nagy L.G."/>
            <person name="Martin F.M."/>
        </authorList>
    </citation>
    <scope>NUCLEOTIDE SEQUENCE</scope>
    <source>
        <strain evidence="1">P2</strain>
    </source>
</reference>
<name>A0ACB6ZBF8_THEGA</name>
<proteinExistence type="predicted"/>
<dbReference type="EMBL" id="MU118046">
    <property type="protein sequence ID" value="KAF9646879.1"/>
    <property type="molecule type" value="Genomic_DNA"/>
</dbReference>
<protein>
    <submittedName>
        <fullName evidence="1">Uncharacterized protein</fullName>
    </submittedName>
</protein>
<dbReference type="Proteomes" id="UP000886501">
    <property type="component" value="Unassembled WGS sequence"/>
</dbReference>
<evidence type="ECO:0000313" key="1">
    <source>
        <dbReference type="EMBL" id="KAF9646879.1"/>
    </source>
</evidence>
<evidence type="ECO:0000313" key="2">
    <source>
        <dbReference type="Proteomes" id="UP000886501"/>
    </source>
</evidence>